<dbReference type="Proteomes" id="UP000324351">
    <property type="component" value="Unassembled WGS sequence"/>
</dbReference>
<keyword evidence="7" id="KW-0624">Polysaccharide degradation</keyword>
<evidence type="ECO:0000256" key="4">
    <source>
        <dbReference type="ARBA" id="ARBA00022729"/>
    </source>
</evidence>
<feature type="signal peptide" evidence="9">
    <location>
        <begin position="1"/>
        <end position="20"/>
    </location>
</feature>
<comment type="subcellular location">
    <subcellularLocation>
        <location evidence="1">Secreted</location>
    </subcellularLocation>
</comment>
<keyword evidence="2" id="KW-0964">Secreted</keyword>
<accession>A0A5B1M0R9</accession>
<evidence type="ECO:0000256" key="1">
    <source>
        <dbReference type="ARBA" id="ARBA00004613"/>
    </source>
</evidence>
<dbReference type="InterPro" id="IPR043595">
    <property type="entry name" value="FaeB/C/D"/>
</dbReference>
<evidence type="ECO:0000313" key="10">
    <source>
        <dbReference type="EMBL" id="KAA1425709.1"/>
    </source>
</evidence>
<evidence type="ECO:0000256" key="9">
    <source>
        <dbReference type="SAM" id="SignalP"/>
    </source>
</evidence>
<dbReference type="EMBL" id="VUJW01000011">
    <property type="protein sequence ID" value="KAA1425709.1"/>
    <property type="molecule type" value="Genomic_DNA"/>
</dbReference>
<organism evidence="10 11">
    <name type="scientific">Nocardioides antri</name>
    <dbReference type="NCBI Taxonomy" id="2607659"/>
    <lineage>
        <taxon>Bacteria</taxon>
        <taxon>Bacillati</taxon>
        <taxon>Actinomycetota</taxon>
        <taxon>Actinomycetes</taxon>
        <taxon>Propionibacteriales</taxon>
        <taxon>Nocardioidaceae</taxon>
        <taxon>Nocardioides</taxon>
    </lineage>
</organism>
<dbReference type="GO" id="GO:0045493">
    <property type="term" value="P:xylan catabolic process"/>
    <property type="evidence" value="ECO:0007669"/>
    <property type="project" value="UniProtKB-KW"/>
</dbReference>
<evidence type="ECO:0000256" key="5">
    <source>
        <dbReference type="ARBA" id="ARBA00022801"/>
    </source>
</evidence>
<dbReference type="GO" id="GO:0030600">
    <property type="term" value="F:feruloyl esterase activity"/>
    <property type="evidence" value="ECO:0007669"/>
    <property type="project" value="InterPro"/>
</dbReference>
<comment type="caution">
    <text evidence="10">The sequence shown here is derived from an EMBL/GenBank/DDBJ whole genome shotgun (WGS) entry which is preliminary data.</text>
</comment>
<gene>
    <name evidence="10" type="ORF">F0U47_18170</name>
</gene>
<evidence type="ECO:0000256" key="8">
    <source>
        <dbReference type="SAM" id="MobiDB-lite"/>
    </source>
</evidence>
<sequence length="289" mass="31021">MRRFPLLGILLLLAACSSGGDPEPDDGPTSSTPAILLETDTPSPDPAEPLAGDHRLGATLPDGAEVEYLLHAPPAVERGRPLPLVLVFHGSPGSPEDMARLTRFDALADDEGFLVVYPSSVGDPEEVGALLDRLTDVWPVDTRRVYAAGFSRGASTTYVLAEDLSRRIAAFAPVSGIQYGDFAPRSPVSLITFQGGRDEFASAFPAVNRQWARGARCDQPSTTEVTVAGGPARRSVAQCAAGTEHVVYHVERMGHVWPREATRIIWEFFAAHPHSRALPPVSRSGRPAR</sequence>
<evidence type="ECO:0000256" key="6">
    <source>
        <dbReference type="ARBA" id="ARBA00023277"/>
    </source>
</evidence>
<dbReference type="AlphaFoldDB" id="A0A5B1M0R9"/>
<evidence type="ECO:0000256" key="3">
    <source>
        <dbReference type="ARBA" id="ARBA00022651"/>
    </source>
</evidence>
<keyword evidence="4 9" id="KW-0732">Signal</keyword>
<reference evidence="10 11" key="1">
    <citation type="submission" date="2019-09" db="EMBL/GenBank/DDBJ databases">
        <title>Nocardioides panacisoli sp. nov., isolated from the soil of a ginseng field.</title>
        <authorList>
            <person name="Cho C."/>
        </authorList>
    </citation>
    <scope>NUCLEOTIDE SEQUENCE [LARGE SCALE GENOMIC DNA]</scope>
    <source>
        <strain evidence="10 11">BN140041</strain>
    </source>
</reference>
<dbReference type="PANTHER" id="PTHR38050">
    <property type="match status" value="1"/>
</dbReference>
<protein>
    <recommendedName>
        <fullName evidence="12">Polyhydroxybutyrate depolymerase</fullName>
    </recommendedName>
</protein>
<name>A0A5B1M0R9_9ACTN</name>
<reference evidence="10 11" key="2">
    <citation type="submission" date="2019-09" db="EMBL/GenBank/DDBJ databases">
        <authorList>
            <person name="Jin C."/>
        </authorList>
    </citation>
    <scope>NUCLEOTIDE SEQUENCE [LARGE SCALE GENOMIC DNA]</scope>
    <source>
        <strain evidence="10 11">BN140041</strain>
    </source>
</reference>
<keyword evidence="11" id="KW-1185">Reference proteome</keyword>
<evidence type="ECO:0000313" key="11">
    <source>
        <dbReference type="Proteomes" id="UP000324351"/>
    </source>
</evidence>
<feature type="region of interest" description="Disordered" evidence="8">
    <location>
        <begin position="19"/>
        <end position="53"/>
    </location>
</feature>
<keyword evidence="3" id="KW-0858">Xylan degradation</keyword>
<keyword evidence="6" id="KW-0119">Carbohydrate metabolism</keyword>
<keyword evidence="5" id="KW-0378">Hydrolase</keyword>
<proteinExistence type="predicted"/>
<evidence type="ECO:0000256" key="7">
    <source>
        <dbReference type="ARBA" id="ARBA00023326"/>
    </source>
</evidence>
<dbReference type="PANTHER" id="PTHR38050:SF2">
    <property type="entry name" value="FERULOYL ESTERASE C-RELATED"/>
    <property type="match status" value="1"/>
</dbReference>
<dbReference type="GO" id="GO:0005576">
    <property type="term" value="C:extracellular region"/>
    <property type="evidence" value="ECO:0007669"/>
    <property type="project" value="UniProtKB-SubCell"/>
</dbReference>
<dbReference type="InterPro" id="IPR029058">
    <property type="entry name" value="AB_hydrolase_fold"/>
</dbReference>
<dbReference type="SUPFAM" id="SSF53474">
    <property type="entry name" value="alpha/beta-Hydrolases"/>
    <property type="match status" value="1"/>
</dbReference>
<evidence type="ECO:0000256" key="2">
    <source>
        <dbReference type="ARBA" id="ARBA00022525"/>
    </source>
</evidence>
<dbReference type="Gene3D" id="3.40.50.1820">
    <property type="entry name" value="alpha/beta hydrolase"/>
    <property type="match status" value="2"/>
</dbReference>
<feature type="chain" id="PRO_5022747701" description="Polyhydroxybutyrate depolymerase" evidence="9">
    <location>
        <begin position="21"/>
        <end position="289"/>
    </location>
</feature>
<evidence type="ECO:0008006" key="12">
    <source>
        <dbReference type="Google" id="ProtNLM"/>
    </source>
</evidence>
<dbReference type="PROSITE" id="PS51257">
    <property type="entry name" value="PROKAR_LIPOPROTEIN"/>
    <property type="match status" value="1"/>
</dbReference>
<dbReference type="RefSeq" id="WP_149751894.1">
    <property type="nucleotide sequence ID" value="NZ_VUJW01000011.1"/>
</dbReference>